<protein>
    <submittedName>
        <fullName evidence="3">H-NS histone family protein</fullName>
    </submittedName>
</protein>
<feature type="domain" description="DNA-binding protein H-NS-like C-terminal" evidence="2">
    <location>
        <begin position="80"/>
        <end position="125"/>
    </location>
</feature>
<dbReference type="RefSeq" id="WP_168989614.1">
    <property type="nucleotide sequence ID" value="NZ_CAWPHM010000093.1"/>
</dbReference>
<dbReference type="SUPFAM" id="SSF81273">
    <property type="entry name" value="H-NS histone-like proteins"/>
    <property type="match status" value="1"/>
</dbReference>
<evidence type="ECO:0000313" key="4">
    <source>
        <dbReference type="Proteomes" id="UP000599523"/>
    </source>
</evidence>
<keyword evidence="4" id="KW-1185">Reference proteome</keyword>
<name>A0A972FA06_9RHOO</name>
<dbReference type="Pfam" id="PF00816">
    <property type="entry name" value="Histone_HNS"/>
    <property type="match status" value="1"/>
</dbReference>
<dbReference type="Proteomes" id="UP000599523">
    <property type="component" value="Unassembled WGS sequence"/>
</dbReference>
<proteinExistence type="predicted"/>
<accession>A0A972FA06</accession>
<dbReference type="Gene3D" id="4.10.430.10">
    <property type="entry name" value="Histone-like protein H-NS, C-terminal domain"/>
    <property type="match status" value="1"/>
</dbReference>
<dbReference type="EMBL" id="WTVM01000184">
    <property type="protein sequence ID" value="NMG04992.1"/>
    <property type="molecule type" value="Genomic_DNA"/>
</dbReference>
<feature type="region of interest" description="Disordered" evidence="1">
    <location>
        <begin position="59"/>
        <end position="103"/>
    </location>
</feature>
<evidence type="ECO:0000313" key="3">
    <source>
        <dbReference type="EMBL" id="NMG04992.1"/>
    </source>
</evidence>
<dbReference type="InterPro" id="IPR037150">
    <property type="entry name" value="H-NS_C_dom_sf"/>
</dbReference>
<organism evidence="3 4">
    <name type="scientific">Azoarcus taiwanensis</name>
    <dbReference type="NCBI Taxonomy" id="666964"/>
    <lineage>
        <taxon>Bacteria</taxon>
        <taxon>Pseudomonadati</taxon>
        <taxon>Pseudomonadota</taxon>
        <taxon>Betaproteobacteria</taxon>
        <taxon>Rhodocyclales</taxon>
        <taxon>Zoogloeaceae</taxon>
        <taxon>Azoarcus</taxon>
    </lineage>
</organism>
<reference evidence="3" key="1">
    <citation type="submission" date="2019-12" db="EMBL/GenBank/DDBJ databases">
        <title>Comparative genomics gives insights into the taxonomy of the Azoarcus-Aromatoleum group and reveals separate origins of nif in the plant-associated Azoarcus and non-plant-associated Aromatoleum sub-groups.</title>
        <authorList>
            <person name="Lafos M."/>
            <person name="Maluk M."/>
            <person name="Batista M."/>
            <person name="Junghare M."/>
            <person name="Carmona M."/>
            <person name="Faoro H."/>
            <person name="Cruz L.M."/>
            <person name="Battistoni F."/>
            <person name="De Souza E."/>
            <person name="Pedrosa F."/>
            <person name="Chen W.-M."/>
            <person name="Poole P.S."/>
            <person name="Dixon R.A."/>
            <person name="James E.K."/>
        </authorList>
    </citation>
    <scope>NUCLEOTIDE SEQUENCE</scope>
    <source>
        <strain evidence="3">NSC3</strain>
    </source>
</reference>
<dbReference type="GO" id="GO:0003677">
    <property type="term" value="F:DNA binding"/>
    <property type="evidence" value="ECO:0007669"/>
    <property type="project" value="InterPro"/>
</dbReference>
<dbReference type="SMART" id="SM00528">
    <property type="entry name" value="HNS"/>
    <property type="match status" value="1"/>
</dbReference>
<evidence type="ECO:0000256" key="1">
    <source>
        <dbReference type="SAM" id="MobiDB-lite"/>
    </source>
</evidence>
<evidence type="ECO:0000259" key="2">
    <source>
        <dbReference type="SMART" id="SM00528"/>
    </source>
</evidence>
<dbReference type="InterPro" id="IPR027444">
    <property type="entry name" value="H-NS_C_dom"/>
</dbReference>
<dbReference type="AlphaFoldDB" id="A0A972FA06"/>
<gene>
    <name evidence="3" type="ORF">GPA21_18760</name>
</gene>
<sequence length="128" mass="14342">MDLGSMSNTDLRRLQTRIGVELQRRNESAKKNALKRMKKIAEEEGISFDDVISEIAGSAATKPQRRGRKAAGARTTKVSAAKGSKVPPKYFHPEDPKISWSGRGRKPQWVIDWLAQNKPIEELEKKAS</sequence>
<comment type="caution">
    <text evidence="3">The sequence shown here is derived from an EMBL/GenBank/DDBJ whole genome shotgun (WGS) entry which is preliminary data.</text>
</comment>